<keyword evidence="2" id="KW-1185">Reference proteome</keyword>
<proteinExistence type="predicted"/>
<comment type="caution">
    <text evidence="1">The sequence shown here is derived from an EMBL/GenBank/DDBJ whole genome shotgun (WGS) entry which is preliminary data.</text>
</comment>
<organism evidence="1 2">
    <name type="scientific">Candidatus Methanocrinis natronophilus</name>
    <dbReference type="NCBI Taxonomy" id="3033396"/>
    <lineage>
        <taxon>Archaea</taxon>
        <taxon>Methanobacteriati</taxon>
        <taxon>Methanobacteriota</taxon>
        <taxon>Stenosarchaea group</taxon>
        <taxon>Methanomicrobia</taxon>
        <taxon>Methanotrichales</taxon>
        <taxon>Methanotrichaceae</taxon>
        <taxon>Methanocrinis</taxon>
    </lineage>
</organism>
<name>A0ABT5X854_9EURY</name>
<evidence type="ECO:0000313" key="2">
    <source>
        <dbReference type="Proteomes" id="UP001220010"/>
    </source>
</evidence>
<evidence type="ECO:0008006" key="3">
    <source>
        <dbReference type="Google" id="ProtNLM"/>
    </source>
</evidence>
<evidence type="ECO:0000313" key="1">
    <source>
        <dbReference type="EMBL" id="MDF0590880.1"/>
    </source>
</evidence>
<dbReference type="EMBL" id="JARFPK010000021">
    <property type="protein sequence ID" value="MDF0590880.1"/>
    <property type="molecule type" value="Genomic_DNA"/>
</dbReference>
<reference evidence="1 2" key="1">
    <citation type="submission" date="2023-03" db="EMBL/GenBank/DDBJ databases">
        <title>WGS of Methanotrichaceae archaeon Mx.</title>
        <authorList>
            <person name="Sorokin D.Y."/>
            <person name="Merkel A.Y."/>
        </authorList>
    </citation>
    <scope>NUCLEOTIDE SEQUENCE [LARGE SCALE GENOMIC DNA]</scope>
    <source>
        <strain evidence="1 2">Mx</strain>
    </source>
</reference>
<gene>
    <name evidence="1" type="ORF">P0O15_06835</name>
</gene>
<protein>
    <recommendedName>
        <fullName evidence="3">DNA binding HTH domain-containing protein</fullName>
    </recommendedName>
</protein>
<dbReference type="Proteomes" id="UP001220010">
    <property type="component" value="Unassembled WGS sequence"/>
</dbReference>
<sequence length="74" mass="8499">MMREDNRSISEDRSISEETLERTLKDALEGYGDLVAISVVHNVSMRTLRSRLKKMLEEGAHQPDPVERSNEKVN</sequence>
<accession>A0ABT5X854</accession>